<accession>A0AAW2WJB1</accession>
<comment type="similarity">
    <text evidence="1 4">Belongs to the glycosyl hydrolase 1 family.</text>
</comment>
<proteinExistence type="inferred from homology"/>
<dbReference type="Gene3D" id="3.20.20.80">
    <property type="entry name" value="Glycosidases"/>
    <property type="match status" value="2"/>
</dbReference>
<dbReference type="InterPro" id="IPR001360">
    <property type="entry name" value="Glyco_hydro_1"/>
</dbReference>
<gene>
    <name evidence="6" type="ORF">Sradi_0132800</name>
</gene>
<dbReference type="GO" id="GO:0008422">
    <property type="term" value="F:beta-glucosidase activity"/>
    <property type="evidence" value="ECO:0007669"/>
    <property type="project" value="TreeGrafter"/>
</dbReference>
<dbReference type="Pfam" id="PF00232">
    <property type="entry name" value="Glyco_hydro_1"/>
    <property type="match status" value="2"/>
</dbReference>
<evidence type="ECO:0000256" key="5">
    <source>
        <dbReference type="SAM" id="MobiDB-lite"/>
    </source>
</evidence>
<name>A0AAW2WJB1_SESRA</name>
<dbReference type="InterPro" id="IPR017853">
    <property type="entry name" value="GH"/>
</dbReference>
<dbReference type="GO" id="GO:0005975">
    <property type="term" value="P:carbohydrate metabolic process"/>
    <property type="evidence" value="ECO:0007669"/>
    <property type="project" value="InterPro"/>
</dbReference>
<keyword evidence="2" id="KW-0378">Hydrolase</keyword>
<organism evidence="6">
    <name type="scientific">Sesamum radiatum</name>
    <name type="common">Black benniseed</name>
    <dbReference type="NCBI Taxonomy" id="300843"/>
    <lineage>
        <taxon>Eukaryota</taxon>
        <taxon>Viridiplantae</taxon>
        <taxon>Streptophyta</taxon>
        <taxon>Embryophyta</taxon>
        <taxon>Tracheophyta</taxon>
        <taxon>Spermatophyta</taxon>
        <taxon>Magnoliopsida</taxon>
        <taxon>eudicotyledons</taxon>
        <taxon>Gunneridae</taxon>
        <taxon>Pentapetalae</taxon>
        <taxon>asterids</taxon>
        <taxon>lamiids</taxon>
        <taxon>Lamiales</taxon>
        <taxon>Pedaliaceae</taxon>
        <taxon>Sesamum</taxon>
    </lineage>
</organism>
<reference evidence="6" key="1">
    <citation type="submission" date="2020-06" db="EMBL/GenBank/DDBJ databases">
        <authorList>
            <person name="Li T."/>
            <person name="Hu X."/>
            <person name="Zhang T."/>
            <person name="Song X."/>
            <person name="Zhang H."/>
            <person name="Dai N."/>
            <person name="Sheng W."/>
            <person name="Hou X."/>
            <person name="Wei L."/>
        </authorList>
    </citation>
    <scope>NUCLEOTIDE SEQUENCE</scope>
    <source>
        <strain evidence="6">G02</strain>
        <tissue evidence="6">Leaf</tissue>
    </source>
</reference>
<evidence type="ECO:0000256" key="3">
    <source>
        <dbReference type="ARBA" id="ARBA00023295"/>
    </source>
</evidence>
<feature type="region of interest" description="Disordered" evidence="5">
    <location>
        <begin position="1"/>
        <end position="20"/>
    </location>
</feature>
<evidence type="ECO:0000256" key="4">
    <source>
        <dbReference type="RuleBase" id="RU003690"/>
    </source>
</evidence>
<evidence type="ECO:0000313" key="6">
    <source>
        <dbReference type="EMBL" id="KAL0441939.1"/>
    </source>
</evidence>
<dbReference type="PANTHER" id="PTHR10353">
    <property type="entry name" value="GLYCOSYL HYDROLASE"/>
    <property type="match status" value="1"/>
</dbReference>
<dbReference type="AlphaFoldDB" id="A0AAW2WJB1"/>
<evidence type="ECO:0000256" key="1">
    <source>
        <dbReference type="ARBA" id="ARBA00010838"/>
    </source>
</evidence>
<reference evidence="6" key="2">
    <citation type="journal article" date="2024" name="Plant">
        <title>Genomic evolution and insights into agronomic trait innovations of Sesamum species.</title>
        <authorList>
            <person name="Miao H."/>
            <person name="Wang L."/>
            <person name="Qu L."/>
            <person name="Liu H."/>
            <person name="Sun Y."/>
            <person name="Le M."/>
            <person name="Wang Q."/>
            <person name="Wei S."/>
            <person name="Zheng Y."/>
            <person name="Lin W."/>
            <person name="Duan Y."/>
            <person name="Cao H."/>
            <person name="Xiong S."/>
            <person name="Wang X."/>
            <person name="Wei L."/>
            <person name="Li C."/>
            <person name="Ma Q."/>
            <person name="Ju M."/>
            <person name="Zhao R."/>
            <person name="Li G."/>
            <person name="Mu C."/>
            <person name="Tian Q."/>
            <person name="Mei H."/>
            <person name="Zhang T."/>
            <person name="Gao T."/>
            <person name="Zhang H."/>
        </authorList>
    </citation>
    <scope>NUCLEOTIDE SEQUENCE</scope>
    <source>
        <strain evidence="6">G02</strain>
    </source>
</reference>
<dbReference type="PRINTS" id="PR00131">
    <property type="entry name" value="GLHYDRLASE1"/>
</dbReference>
<dbReference type="InterPro" id="IPR033132">
    <property type="entry name" value="GH_1_N_CS"/>
</dbReference>
<dbReference type="EMBL" id="JACGWJ010000001">
    <property type="protein sequence ID" value="KAL0441939.1"/>
    <property type="molecule type" value="Genomic_DNA"/>
</dbReference>
<protein>
    <submittedName>
        <fullName evidence="6">Oleuropein beta-glucosidase</fullName>
    </submittedName>
</protein>
<dbReference type="PROSITE" id="PS00653">
    <property type="entry name" value="GLYCOSYL_HYDROL_F1_2"/>
    <property type="match status" value="1"/>
</dbReference>
<dbReference type="SUPFAM" id="SSF51445">
    <property type="entry name" value="(Trans)glycosidases"/>
    <property type="match status" value="1"/>
</dbReference>
<keyword evidence="3" id="KW-0326">Glycosidase</keyword>
<dbReference type="PANTHER" id="PTHR10353:SF137">
    <property type="entry name" value="MYROSINASE 3-RELATED"/>
    <property type="match status" value="1"/>
</dbReference>
<comment type="caution">
    <text evidence="6">The sequence shown here is derived from an EMBL/GenBank/DDBJ whole genome shotgun (WGS) entry which is preliminary data.</text>
</comment>
<sequence length="611" mass="69013">MEENSLAVVNSRAADDEDNSNITCNDFPPTFVFGTATAAYQVEGGAAKGGRGPSIWDTFTLRTPGRISDGSNGNVATDMYTKFREDIKMMKNMGFQAYRFSISWSRILPGGRCCAGINREGIDYYNAVINTVIEHGLEPYVTLFHFDLPSALQEEYGGFLSKKILPDFREYAELCFWEFGDRVKYWITINEPSSYCVNGYAAGSFPPAQAPTSAYLSALTPQISEDFVSDQTPAANADLSSTPPYVRPALTSLLRSASTATLTAATNVPPTKGVVNEPVHLVSTFRSSNINNQNLYGSISSYDPKHVYIAARNMLLAHAEAVHSYRDKFQEHQKGKIGITLCCVWYEPLNEDDQNDIDAQKRAMDFLLGWYLEPIVTGYYPDNMIKYVPAENLAPFTHKESARLQGTYDFLGLNYYTSIYAANDPDPTAEDGYYRDMHVKYHSFRDKVPIGPLAGSTWLRIVPWGIRKLLLYTNSTYSNLPPIYITENGVDEKNDYKLIACDACVDPVRIKYHQDHFAEMLKAMNDEHNPVDVRGYFVWAWCDNFEWAAGYTVRFGLIYIDYLNNHTRYPKHSAVWFSKFLVRKKLLGGQKRQITDVEESESGKRLKLTAK</sequence>
<evidence type="ECO:0000256" key="2">
    <source>
        <dbReference type="ARBA" id="ARBA00022801"/>
    </source>
</evidence>